<reference evidence="2 3" key="1">
    <citation type="journal article" date="2019" name="New Phytol.">
        <title>Comparative genomics reveals unique wood-decay strategies and fruiting body development in the Schizophyllaceae.</title>
        <authorList>
            <person name="Almasi E."/>
            <person name="Sahu N."/>
            <person name="Krizsan K."/>
            <person name="Balint B."/>
            <person name="Kovacs G.M."/>
            <person name="Kiss B."/>
            <person name="Cseklye J."/>
            <person name="Drula E."/>
            <person name="Henrissat B."/>
            <person name="Nagy I."/>
            <person name="Chovatia M."/>
            <person name="Adam C."/>
            <person name="LaButti K."/>
            <person name="Lipzen A."/>
            <person name="Riley R."/>
            <person name="Grigoriev I.V."/>
            <person name="Nagy L.G."/>
        </authorList>
    </citation>
    <scope>NUCLEOTIDE SEQUENCE [LARGE SCALE GENOMIC DNA]</scope>
    <source>
        <strain evidence="2 3">NL-1724</strain>
    </source>
</reference>
<organism evidence="2 3">
    <name type="scientific">Schizophyllum amplum</name>
    <dbReference type="NCBI Taxonomy" id="97359"/>
    <lineage>
        <taxon>Eukaryota</taxon>
        <taxon>Fungi</taxon>
        <taxon>Dikarya</taxon>
        <taxon>Basidiomycota</taxon>
        <taxon>Agaricomycotina</taxon>
        <taxon>Agaricomycetes</taxon>
        <taxon>Agaricomycetidae</taxon>
        <taxon>Agaricales</taxon>
        <taxon>Schizophyllaceae</taxon>
        <taxon>Schizophyllum</taxon>
    </lineage>
</organism>
<keyword evidence="3" id="KW-1185">Reference proteome</keyword>
<protein>
    <submittedName>
        <fullName evidence="2">Uncharacterized protein</fullName>
    </submittedName>
</protein>
<comment type="caution">
    <text evidence="2">The sequence shown here is derived from an EMBL/GenBank/DDBJ whole genome shotgun (WGS) entry which is preliminary data.</text>
</comment>
<sequence length="162" mass="17810">MSPRGRNQHKGDSTGRASCLCLFHRRMRPRHSRTMAALSRSFNDSLPRRRPPPPSSQRTTRASTSSARNSITRQASGSRKKSSPCPPNDPVTSPTEFVSLTEDTTMLLSRSVDCEVYIDLDALPFKDASLLFPARSTSLSYGICWATRISSITISSITSSST</sequence>
<dbReference type="Proteomes" id="UP000320762">
    <property type="component" value="Unassembled WGS sequence"/>
</dbReference>
<accession>A0A550BYS7</accession>
<feature type="region of interest" description="Disordered" evidence="1">
    <location>
        <begin position="30"/>
        <end position="96"/>
    </location>
</feature>
<gene>
    <name evidence="2" type="ORF">BD626DRAFT_207118</name>
</gene>
<evidence type="ECO:0000313" key="3">
    <source>
        <dbReference type="Proteomes" id="UP000320762"/>
    </source>
</evidence>
<evidence type="ECO:0000256" key="1">
    <source>
        <dbReference type="SAM" id="MobiDB-lite"/>
    </source>
</evidence>
<feature type="compositionally biased region" description="Low complexity" evidence="1">
    <location>
        <begin position="56"/>
        <end position="73"/>
    </location>
</feature>
<dbReference type="EMBL" id="VDMD01000043">
    <property type="protein sequence ID" value="TRM57722.1"/>
    <property type="molecule type" value="Genomic_DNA"/>
</dbReference>
<dbReference type="AlphaFoldDB" id="A0A550BYS7"/>
<evidence type="ECO:0000313" key="2">
    <source>
        <dbReference type="EMBL" id="TRM57722.1"/>
    </source>
</evidence>
<proteinExistence type="predicted"/>
<name>A0A550BYS7_9AGAR</name>